<dbReference type="Pfam" id="PF07627">
    <property type="entry name" value="PSCyt3"/>
    <property type="match status" value="1"/>
</dbReference>
<evidence type="ECO:0000259" key="2">
    <source>
        <dbReference type="Pfam" id="PF07627"/>
    </source>
</evidence>
<feature type="non-terminal residue" evidence="3">
    <location>
        <position position="1"/>
    </location>
</feature>
<proteinExistence type="predicted"/>
<dbReference type="InterPro" id="IPR013039">
    <property type="entry name" value="DUF1588"/>
</dbReference>
<dbReference type="InterPro" id="IPR011478">
    <property type="entry name" value="DUF1585"/>
</dbReference>
<accession>A0A382DVF9</accession>
<evidence type="ECO:0008006" key="4">
    <source>
        <dbReference type="Google" id="ProtNLM"/>
    </source>
</evidence>
<dbReference type="EMBL" id="UINC01041030">
    <property type="protein sequence ID" value="SVB41731.1"/>
    <property type="molecule type" value="Genomic_DNA"/>
</dbReference>
<dbReference type="Pfam" id="PF07624">
    <property type="entry name" value="PSD2"/>
    <property type="match status" value="1"/>
</dbReference>
<evidence type="ECO:0000259" key="1">
    <source>
        <dbReference type="Pfam" id="PF07624"/>
    </source>
</evidence>
<sequence>RMELHRSNPVCQSCHKFMDPIGLALDNFGVTGRWRIRENGMPLDTRGELYDGTPVRSLNGLLDALLERPEPLIRTFTENLMAYALGRRVEYYDKPALRAIVKNAKADDYRMSSFILGVVKSDAFQMQSVQVVVDEVEYRDRP</sequence>
<organism evidence="3">
    <name type="scientific">marine metagenome</name>
    <dbReference type="NCBI Taxonomy" id="408172"/>
    <lineage>
        <taxon>unclassified sequences</taxon>
        <taxon>metagenomes</taxon>
        <taxon>ecological metagenomes</taxon>
    </lineage>
</organism>
<dbReference type="AlphaFoldDB" id="A0A382DVF9"/>
<protein>
    <recommendedName>
        <fullName evidence="4">DUF1585 domain-containing protein</fullName>
    </recommendedName>
</protein>
<gene>
    <name evidence="3" type="ORF">METZ01_LOCUS194585</name>
</gene>
<reference evidence="3" key="1">
    <citation type="submission" date="2018-05" db="EMBL/GenBank/DDBJ databases">
        <authorList>
            <person name="Lanie J.A."/>
            <person name="Ng W.-L."/>
            <person name="Kazmierczak K.M."/>
            <person name="Andrzejewski T.M."/>
            <person name="Davidsen T.M."/>
            <person name="Wayne K.J."/>
            <person name="Tettelin H."/>
            <person name="Glass J.I."/>
            <person name="Rusch D."/>
            <person name="Podicherti R."/>
            <person name="Tsui H.-C.T."/>
            <person name="Winkler M.E."/>
        </authorList>
    </citation>
    <scope>NUCLEOTIDE SEQUENCE</scope>
</reference>
<feature type="domain" description="DUF1588" evidence="2">
    <location>
        <begin position="1"/>
        <end position="37"/>
    </location>
</feature>
<evidence type="ECO:0000313" key="3">
    <source>
        <dbReference type="EMBL" id="SVB41731.1"/>
    </source>
</evidence>
<name>A0A382DVF9_9ZZZZ</name>
<feature type="domain" description="DUF1585" evidence="1">
    <location>
        <begin position="51"/>
        <end position="124"/>
    </location>
</feature>